<reference evidence="3" key="1">
    <citation type="journal article" date="2019" name="Plant Biotechnol. J.">
        <title>Genome sequencing of the Australian wild diploid species Gossypium australe highlights disease resistance and delayed gland morphogenesis.</title>
        <authorList>
            <person name="Cai Y."/>
            <person name="Cai X."/>
            <person name="Wang Q."/>
            <person name="Wang P."/>
            <person name="Zhang Y."/>
            <person name="Cai C."/>
            <person name="Xu Y."/>
            <person name="Wang K."/>
            <person name="Zhou Z."/>
            <person name="Wang C."/>
            <person name="Geng S."/>
            <person name="Li B."/>
            <person name="Dong Q."/>
            <person name="Hou Y."/>
            <person name="Wang H."/>
            <person name="Ai P."/>
            <person name="Liu Z."/>
            <person name="Yi F."/>
            <person name="Sun M."/>
            <person name="An G."/>
            <person name="Cheng J."/>
            <person name="Zhang Y."/>
            <person name="Shi Q."/>
            <person name="Xie Y."/>
            <person name="Shi X."/>
            <person name="Chang Y."/>
            <person name="Huang F."/>
            <person name="Chen Y."/>
            <person name="Hong S."/>
            <person name="Mi L."/>
            <person name="Sun Q."/>
            <person name="Zhang L."/>
            <person name="Zhou B."/>
            <person name="Peng R."/>
            <person name="Zhang X."/>
            <person name="Liu F."/>
        </authorList>
    </citation>
    <scope>NUCLEOTIDE SEQUENCE [LARGE SCALE GENOMIC DNA]</scope>
    <source>
        <strain evidence="3">cv. PA1801</strain>
    </source>
</reference>
<dbReference type="InterPro" id="IPR005162">
    <property type="entry name" value="Retrotrans_gag_dom"/>
</dbReference>
<organism evidence="2 3">
    <name type="scientific">Gossypium australe</name>
    <dbReference type="NCBI Taxonomy" id="47621"/>
    <lineage>
        <taxon>Eukaryota</taxon>
        <taxon>Viridiplantae</taxon>
        <taxon>Streptophyta</taxon>
        <taxon>Embryophyta</taxon>
        <taxon>Tracheophyta</taxon>
        <taxon>Spermatophyta</taxon>
        <taxon>Magnoliopsida</taxon>
        <taxon>eudicotyledons</taxon>
        <taxon>Gunneridae</taxon>
        <taxon>Pentapetalae</taxon>
        <taxon>rosids</taxon>
        <taxon>malvids</taxon>
        <taxon>Malvales</taxon>
        <taxon>Malvaceae</taxon>
        <taxon>Malvoideae</taxon>
        <taxon>Gossypium</taxon>
    </lineage>
</organism>
<evidence type="ECO:0000313" key="2">
    <source>
        <dbReference type="EMBL" id="KAA3460881.1"/>
    </source>
</evidence>
<comment type="caution">
    <text evidence="2">The sequence shown here is derived from an EMBL/GenBank/DDBJ whole genome shotgun (WGS) entry which is preliminary data.</text>
</comment>
<dbReference type="PANTHER" id="PTHR33223">
    <property type="entry name" value="CCHC-TYPE DOMAIN-CONTAINING PROTEIN"/>
    <property type="match status" value="1"/>
</dbReference>
<dbReference type="Pfam" id="PF03732">
    <property type="entry name" value="Retrotrans_gag"/>
    <property type="match status" value="1"/>
</dbReference>
<feature type="domain" description="Retrotransposon gag" evidence="1">
    <location>
        <begin position="1"/>
        <end position="54"/>
    </location>
</feature>
<dbReference type="EMBL" id="SMMG02000009">
    <property type="protein sequence ID" value="KAA3460881.1"/>
    <property type="molecule type" value="Genomic_DNA"/>
</dbReference>
<gene>
    <name evidence="2" type="ORF">EPI10_027502</name>
</gene>
<dbReference type="PANTHER" id="PTHR33223:SF11">
    <property type="entry name" value="ELEMENT PROTEIN, PUTATIVE-RELATED"/>
    <property type="match status" value="1"/>
</dbReference>
<keyword evidence="3" id="KW-1185">Reference proteome</keyword>
<protein>
    <submittedName>
        <fullName evidence="2">Retrotransposon gag protein</fullName>
    </submittedName>
</protein>
<dbReference type="AlphaFoldDB" id="A0A5B6US21"/>
<sequence>MTKKFLVKYFPPDKTSKLRNVIFSFVQFDIEIFYDTWERFKDLLRRCPHHGLPLWLQMIDVAIGRTLKNKTPEVAQEIIEDVTLNNY</sequence>
<proteinExistence type="predicted"/>
<evidence type="ECO:0000259" key="1">
    <source>
        <dbReference type="Pfam" id="PF03732"/>
    </source>
</evidence>
<name>A0A5B6US21_9ROSI</name>
<dbReference type="OrthoDB" id="1305902at2759"/>
<accession>A0A5B6US21</accession>
<evidence type="ECO:0000313" key="3">
    <source>
        <dbReference type="Proteomes" id="UP000325315"/>
    </source>
</evidence>
<dbReference type="Proteomes" id="UP000325315">
    <property type="component" value="Unassembled WGS sequence"/>
</dbReference>